<evidence type="ECO:0000313" key="2">
    <source>
        <dbReference type="Proteomes" id="UP001174136"/>
    </source>
</evidence>
<reference evidence="1" key="1">
    <citation type="journal article" date="2023" name="Front. Mar. Sci.">
        <title>A new Merluccius polli reference genome to investigate the effects of global change in West African waters.</title>
        <authorList>
            <person name="Mateo J.L."/>
            <person name="Blanco-Fernandez C."/>
            <person name="Garcia-Vazquez E."/>
            <person name="Machado-Schiaffino G."/>
        </authorList>
    </citation>
    <scope>NUCLEOTIDE SEQUENCE</scope>
    <source>
        <strain evidence="1">C29</strain>
        <tissue evidence="1">Fin</tissue>
    </source>
</reference>
<sequence>MPGQVQHQRSSPPPRGVPMLRCGKPIMRGGRDDHQILEHVDLAKEEFEALKMLISTTFMDKNYLSL</sequence>
<dbReference type="Proteomes" id="UP001174136">
    <property type="component" value="Unassembled WGS sequence"/>
</dbReference>
<dbReference type="AlphaFoldDB" id="A0AA47NS90"/>
<proteinExistence type="predicted"/>
<evidence type="ECO:0000313" key="1">
    <source>
        <dbReference type="EMBL" id="KAK0136501.1"/>
    </source>
</evidence>
<dbReference type="EMBL" id="JAOPHQ010005149">
    <property type="protein sequence ID" value="KAK0136501.1"/>
    <property type="molecule type" value="Genomic_DNA"/>
</dbReference>
<gene>
    <name evidence="1" type="ORF">N1851_027378</name>
</gene>
<accession>A0AA47NS90</accession>
<keyword evidence="2" id="KW-1185">Reference proteome</keyword>
<name>A0AA47NS90_MERPO</name>
<comment type="caution">
    <text evidence="1">The sequence shown here is derived from an EMBL/GenBank/DDBJ whole genome shotgun (WGS) entry which is preliminary data.</text>
</comment>
<protein>
    <submittedName>
        <fullName evidence="1">Uncharacterized protein</fullName>
    </submittedName>
</protein>
<organism evidence="1 2">
    <name type="scientific">Merluccius polli</name>
    <name type="common">Benguela hake</name>
    <name type="synonym">Merluccius cadenati</name>
    <dbReference type="NCBI Taxonomy" id="89951"/>
    <lineage>
        <taxon>Eukaryota</taxon>
        <taxon>Metazoa</taxon>
        <taxon>Chordata</taxon>
        <taxon>Craniata</taxon>
        <taxon>Vertebrata</taxon>
        <taxon>Euteleostomi</taxon>
        <taxon>Actinopterygii</taxon>
        <taxon>Neopterygii</taxon>
        <taxon>Teleostei</taxon>
        <taxon>Neoteleostei</taxon>
        <taxon>Acanthomorphata</taxon>
        <taxon>Zeiogadaria</taxon>
        <taxon>Gadariae</taxon>
        <taxon>Gadiformes</taxon>
        <taxon>Gadoidei</taxon>
        <taxon>Merlucciidae</taxon>
        <taxon>Merluccius</taxon>
    </lineage>
</organism>